<feature type="non-terminal residue" evidence="1">
    <location>
        <position position="1"/>
    </location>
</feature>
<keyword evidence="2" id="KW-1185">Reference proteome</keyword>
<proteinExistence type="predicted"/>
<dbReference type="EMBL" id="AP015044">
    <property type="protein sequence ID" value="BAU02842.1"/>
    <property type="molecule type" value="Genomic_DNA"/>
</dbReference>
<gene>
    <name evidence="1" type="primary">Vigan.11G243200</name>
    <name evidence="1" type="ORF">VIGAN_11243200</name>
</gene>
<reference evidence="1 2" key="1">
    <citation type="journal article" date="2015" name="Sci. Rep.">
        <title>The power of single molecule real-time sequencing technology in the de novo assembly of a eukaryotic genome.</title>
        <authorList>
            <person name="Sakai H."/>
            <person name="Naito K."/>
            <person name="Ogiso-Tanaka E."/>
            <person name="Takahashi Y."/>
            <person name="Iseki K."/>
            <person name="Muto C."/>
            <person name="Satou K."/>
            <person name="Teruya K."/>
            <person name="Shiroma A."/>
            <person name="Shimoji M."/>
            <person name="Hirano T."/>
            <person name="Itoh T."/>
            <person name="Kaga A."/>
            <person name="Tomooka N."/>
        </authorList>
    </citation>
    <scope>NUCLEOTIDE SEQUENCE [LARGE SCALE GENOMIC DNA]</scope>
    <source>
        <strain evidence="2">cv. Shumari</strain>
    </source>
</reference>
<accession>A0A0S3TCG0</accession>
<protein>
    <submittedName>
        <fullName evidence="1">Uncharacterized protein</fullName>
    </submittedName>
</protein>
<name>A0A0S3TCG0_PHAAN</name>
<organism evidence="1 2">
    <name type="scientific">Vigna angularis var. angularis</name>
    <dbReference type="NCBI Taxonomy" id="157739"/>
    <lineage>
        <taxon>Eukaryota</taxon>
        <taxon>Viridiplantae</taxon>
        <taxon>Streptophyta</taxon>
        <taxon>Embryophyta</taxon>
        <taxon>Tracheophyta</taxon>
        <taxon>Spermatophyta</taxon>
        <taxon>Magnoliopsida</taxon>
        <taxon>eudicotyledons</taxon>
        <taxon>Gunneridae</taxon>
        <taxon>Pentapetalae</taxon>
        <taxon>rosids</taxon>
        <taxon>fabids</taxon>
        <taxon>Fabales</taxon>
        <taxon>Fabaceae</taxon>
        <taxon>Papilionoideae</taxon>
        <taxon>50 kb inversion clade</taxon>
        <taxon>NPAAA clade</taxon>
        <taxon>indigoferoid/millettioid clade</taxon>
        <taxon>Phaseoleae</taxon>
        <taxon>Vigna</taxon>
    </lineage>
</organism>
<evidence type="ECO:0000313" key="1">
    <source>
        <dbReference type="EMBL" id="BAU02842.1"/>
    </source>
</evidence>
<dbReference type="Proteomes" id="UP000291084">
    <property type="component" value="Chromosome 11"/>
</dbReference>
<sequence length="73" mass="8765">LLMKYQFLTIEKLHLYNTRKSKLTLPLLYQTIRQYFFPSFPVSSHFLRTRSLPLSLQPKPKQNKKCLSFIMTT</sequence>
<evidence type="ECO:0000313" key="2">
    <source>
        <dbReference type="Proteomes" id="UP000291084"/>
    </source>
</evidence>
<dbReference type="AlphaFoldDB" id="A0A0S3TCG0"/>